<comment type="caution">
    <text evidence="1">The sequence shown here is derived from an EMBL/GenBank/DDBJ whole genome shotgun (WGS) entry which is preliminary data.</text>
</comment>
<dbReference type="Pfam" id="PF16132">
    <property type="entry name" value="DUF4843"/>
    <property type="match status" value="1"/>
</dbReference>
<dbReference type="Proteomes" id="UP000284243">
    <property type="component" value="Unassembled WGS sequence"/>
</dbReference>
<dbReference type="RefSeq" id="WP_046405969.1">
    <property type="nucleotide sequence ID" value="NZ_JADMUD010000011.1"/>
</dbReference>
<gene>
    <name evidence="1" type="ORF">DWW57_05565</name>
</gene>
<dbReference type="AlphaFoldDB" id="A0A412TUI1"/>
<dbReference type="EMBL" id="QRYC01000005">
    <property type="protein sequence ID" value="RGU57429.1"/>
    <property type="molecule type" value="Genomic_DNA"/>
</dbReference>
<reference evidence="1 2" key="1">
    <citation type="submission" date="2018-08" db="EMBL/GenBank/DDBJ databases">
        <title>A genome reference for cultivated species of the human gut microbiota.</title>
        <authorList>
            <person name="Zou Y."/>
            <person name="Xue W."/>
            <person name="Luo G."/>
        </authorList>
    </citation>
    <scope>NUCLEOTIDE SEQUENCE [LARGE SCALE GENOMIC DNA]</scope>
    <source>
        <strain evidence="1 2">AF16-14</strain>
    </source>
</reference>
<evidence type="ECO:0000313" key="2">
    <source>
        <dbReference type="Proteomes" id="UP000284243"/>
    </source>
</evidence>
<proteinExistence type="predicted"/>
<name>A0A412TUI1_9BACT</name>
<dbReference type="InterPro" id="IPR032299">
    <property type="entry name" value="DUF4843"/>
</dbReference>
<protein>
    <submittedName>
        <fullName evidence="1">DUF4843 domain-containing protein</fullName>
    </submittedName>
</protein>
<sequence>MRIIWILVSLLLLLACEENDRMAYVGKPGVYFENYKNEDTIKYSFNMTSFEKDTLLIDVKLMGVPLTKEQSFCLKIDPTSTAKEGIHYVKLPERVTFPIGKGSMQLPLILCDEDPTLDESSVFLGIHLAPSEDIEIGFPGRTILNVSITNMLIKPEYWDKNFIDWFGEYSKVKHEKFIEMAGHDFPLTYEEAVYWNSDKINLAYWQFAGRKLADYFVKNPTKDEHGNLIDPWEPA</sequence>
<dbReference type="PROSITE" id="PS51257">
    <property type="entry name" value="PROKAR_LIPOPROTEIN"/>
    <property type="match status" value="1"/>
</dbReference>
<evidence type="ECO:0000313" key="1">
    <source>
        <dbReference type="EMBL" id="RGU57429.1"/>
    </source>
</evidence>
<organism evidence="1 2">
    <name type="scientific">Odoribacter splanchnicus</name>
    <dbReference type="NCBI Taxonomy" id="28118"/>
    <lineage>
        <taxon>Bacteria</taxon>
        <taxon>Pseudomonadati</taxon>
        <taxon>Bacteroidota</taxon>
        <taxon>Bacteroidia</taxon>
        <taxon>Bacteroidales</taxon>
        <taxon>Odoribacteraceae</taxon>
        <taxon>Odoribacter</taxon>
    </lineage>
</organism>
<accession>A0A412TUI1</accession>